<evidence type="ECO:0000313" key="2">
    <source>
        <dbReference type="Proteomes" id="UP001597299"/>
    </source>
</evidence>
<sequence length="308" mass="32805">MPLANGSGTRIALVPETVFGTTPANPTFQVLRMTGAGIRSNKTTGTSEEIRRDRNVTDEFLRGVDVAGDNNFEFSYGSQDDLLAAALFSSWNTDVLVNGITPKSFTYEETLELGPTDSFSRFTGVMVSQLSLDVQARAAVTGSVSFMGQKETLGTAALAGATYTDPNANKVETASGSIAALNVADVPNVAVRRVQIQVANNLRTRPVVGSLYTEEFGFGVIDVTGTIEAYFASNALYQKVLDHGGGALAFTIGTVADQKYTFTLPKIIFQSGERTQRNNTSDVMLTLPFRAVLDGTTGGSLKIERAVA</sequence>
<evidence type="ECO:0000313" key="1">
    <source>
        <dbReference type="EMBL" id="MFD2142312.1"/>
    </source>
</evidence>
<dbReference type="Pfam" id="PF18906">
    <property type="entry name" value="Phage_tube_2"/>
    <property type="match status" value="1"/>
</dbReference>
<reference evidence="2" key="1">
    <citation type="journal article" date="2019" name="Int. J. Syst. Evol. Microbiol.">
        <title>The Global Catalogue of Microorganisms (GCM) 10K type strain sequencing project: providing services to taxonomists for standard genome sequencing and annotation.</title>
        <authorList>
            <consortium name="The Broad Institute Genomics Platform"/>
            <consortium name="The Broad Institute Genome Sequencing Center for Infectious Disease"/>
            <person name="Wu L."/>
            <person name="Ma J."/>
        </authorList>
    </citation>
    <scope>NUCLEOTIDE SEQUENCE [LARGE SCALE GENOMIC DNA]</scope>
    <source>
        <strain evidence="2">CCM 7435</strain>
    </source>
</reference>
<gene>
    <name evidence="1" type="ORF">ACFSNC_18040</name>
</gene>
<name>A0ABW4Z108_9HYPH</name>
<dbReference type="EMBL" id="JBHUHD010000001">
    <property type="protein sequence ID" value="MFD2142312.1"/>
    <property type="molecule type" value="Genomic_DNA"/>
</dbReference>
<accession>A0ABW4Z108</accession>
<organism evidence="1 2">
    <name type="scientific">Ancylobacter oerskovii</name>
    <dbReference type="NCBI Taxonomy" id="459519"/>
    <lineage>
        <taxon>Bacteria</taxon>
        <taxon>Pseudomonadati</taxon>
        <taxon>Pseudomonadota</taxon>
        <taxon>Alphaproteobacteria</taxon>
        <taxon>Hyphomicrobiales</taxon>
        <taxon>Xanthobacteraceae</taxon>
        <taxon>Ancylobacter</taxon>
    </lineage>
</organism>
<protein>
    <submittedName>
        <fullName evidence="1">Phage tail tube protein</fullName>
    </submittedName>
</protein>
<dbReference type="InterPro" id="IPR044000">
    <property type="entry name" value="Phage_tube_2"/>
</dbReference>
<dbReference type="Proteomes" id="UP001597299">
    <property type="component" value="Unassembled WGS sequence"/>
</dbReference>
<dbReference type="RefSeq" id="WP_213351236.1">
    <property type="nucleotide sequence ID" value="NZ_JAHBGB010000006.1"/>
</dbReference>
<comment type="caution">
    <text evidence="1">The sequence shown here is derived from an EMBL/GenBank/DDBJ whole genome shotgun (WGS) entry which is preliminary data.</text>
</comment>
<keyword evidence="2" id="KW-1185">Reference proteome</keyword>
<proteinExistence type="predicted"/>